<dbReference type="EMBL" id="JABJWZ010000134">
    <property type="protein sequence ID" value="MBB1254728.1"/>
    <property type="molecule type" value="Genomic_DNA"/>
</dbReference>
<evidence type="ECO:0008006" key="4">
    <source>
        <dbReference type="Google" id="ProtNLM"/>
    </source>
</evidence>
<accession>A0A7W3ZNG9</accession>
<dbReference type="RefSeq" id="WP_181354673.1">
    <property type="nucleotide sequence ID" value="NZ_JABJWZ010000134.1"/>
</dbReference>
<gene>
    <name evidence="2" type="ORF">H3146_15355</name>
</gene>
<organism evidence="2 3">
    <name type="scientific">Streptomyces alkaliterrae</name>
    <dbReference type="NCBI Taxonomy" id="2213162"/>
    <lineage>
        <taxon>Bacteria</taxon>
        <taxon>Bacillati</taxon>
        <taxon>Actinomycetota</taxon>
        <taxon>Actinomycetes</taxon>
        <taxon>Kitasatosporales</taxon>
        <taxon>Streptomycetaceae</taxon>
        <taxon>Streptomyces</taxon>
    </lineage>
</organism>
<evidence type="ECO:0000313" key="2">
    <source>
        <dbReference type="EMBL" id="MBB1254728.1"/>
    </source>
</evidence>
<dbReference type="Proteomes" id="UP000525686">
    <property type="component" value="Unassembled WGS sequence"/>
</dbReference>
<comment type="caution">
    <text evidence="2">The sequence shown here is derived from an EMBL/GenBank/DDBJ whole genome shotgun (WGS) entry which is preliminary data.</text>
</comment>
<evidence type="ECO:0000256" key="1">
    <source>
        <dbReference type="SAM" id="MobiDB-lite"/>
    </source>
</evidence>
<sequence>MEIVGVVAALIMLFVMTFVVVAVVRAARAVGRGVERAGEQVRRGIDETSIRVRAAQPGAIGQAARLRLELRTSVDTARAELTASAKQDHTLREALTLLDQLHDHARVLDRELGALTEREPDRARIAGRLPELRDRVQEIRQSADALRFAAQDRARRHDSEGLAALREQIDIETGALRHWTPADPLADADGGAAPAGTSKDGRAAGDTTPATDGKEPTAGAGAGGGSGRARAEADDRRTPSLPRREQLASEARDLWNQLPGMSRNRRTRDVS</sequence>
<protein>
    <recommendedName>
        <fullName evidence="4">Secreted protein</fullName>
    </recommendedName>
</protein>
<dbReference type="AlphaFoldDB" id="A0A7W3ZNG9"/>
<name>A0A7W3ZNG9_9ACTN</name>
<reference evidence="3" key="1">
    <citation type="submission" date="2020-05" db="EMBL/GenBank/DDBJ databases">
        <title>Classification of alakaliphilic streptomycetes isolated from an alkaline soil next to Lonar Crater, India and a proposal for the recognition of Streptomyces alkaliterrae sp. nov.</title>
        <authorList>
            <person name="Golinska P."/>
        </authorList>
    </citation>
    <scope>NUCLEOTIDE SEQUENCE [LARGE SCALE GENOMIC DNA]</scope>
    <source>
        <strain evidence="3">OF3</strain>
    </source>
</reference>
<feature type="region of interest" description="Disordered" evidence="1">
    <location>
        <begin position="181"/>
        <end position="271"/>
    </location>
</feature>
<proteinExistence type="predicted"/>
<feature type="compositionally biased region" description="Basic and acidic residues" evidence="1">
    <location>
        <begin position="229"/>
        <end position="253"/>
    </location>
</feature>
<feature type="compositionally biased region" description="Low complexity" evidence="1">
    <location>
        <begin position="181"/>
        <end position="196"/>
    </location>
</feature>
<evidence type="ECO:0000313" key="3">
    <source>
        <dbReference type="Proteomes" id="UP000525686"/>
    </source>
</evidence>